<protein>
    <recommendedName>
        <fullName evidence="4">HTH araC/xylS-type domain-containing protein</fullName>
    </recommendedName>
</protein>
<comment type="caution">
    <text evidence="5">The sequence shown here is derived from an EMBL/GenBank/DDBJ whole genome shotgun (WGS) entry which is preliminary data.</text>
</comment>
<keyword evidence="1" id="KW-0805">Transcription regulation</keyword>
<dbReference type="Gene3D" id="1.10.10.60">
    <property type="entry name" value="Homeodomain-like"/>
    <property type="match status" value="1"/>
</dbReference>
<reference evidence="6" key="1">
    <citation type="journal article" date="2019" name="Int. J. Syst. Evol. Microbiol.">
        <title>The Global Catalogue of Microorganisms (GCM) 10K type strain sequencing project: providing services to taxonomists for standard genome sequencing and annotation.</title>
        <authorList>
            <consortium name="The Broad Institute Genomics Platform"/>
            <consortium name="The Broad Institute Genome Sequencing Center for Infectious Disease"/>
            <person name="Wu L."/>
            <person name="Ma J."/>
        </authorList>
    </citation>
    <scope>NUCLEOTIDE SEQUENCE [LARGE SCALE GENOMIC DNA]</scope>
    <source>
        <strain evidence="6">JCM 16601</strain>
    </source>
</reference>
<evidence type="ECO:0000256" key="1">
    <source>
        <dbReference type="ARBA" id="ARBA00023015"/>
    </source>
</evidence>
<dbReference type="InterPro" id="IPR009057">
    <property type="entry name" value="Homeodomain-like_sf"/>
</dbReference>
<dbReference type="Pfam" id="PF12833">
    <property type="entry name" value="HTH_18"/>
    <property type="match status" value="1"/>
</dbReference>
<dbReference type="PANTHER" id="PTHR43280:SF28">
    <property type="entry name" value="HTH-TYPE TRANSCRIPTIONAL ACTIVATOR RHAS"/>
    <property type="match status" value="1"/>
</dbReference>
<dbReference type="Proteomes" id="UP001500742">
    <property type="component" value="Unassembled WGS sequence"/>
</dbReference>
<dbReference type="RefSeq" id="WP_259093081.1">
    <property type="nucleotide sequence ID" value="NZ_BAAAZC010000030.1"/>
</dbReference>
<dbReference type="InterPro" id="IPR018060">
    <property type="entry name" value="HTH_AraC"/>
</dbReference>
<dbReference type="SMART" id="SM00342">
    <property type="entry name" value="HTH_ARAC"/>
    <property type="match status" value="1"/>
</dbReference>
<dbReference type="SUPFAM" id="SSF46689">
    <property type="entry name" value="Homeodomain-like"/>
    <property type="match status" value="1"/>
</dbReference>
<dbReference type="EMBL" id="BAAAZC010000030">
    <property type="protein sequence ID" value="GAA3988401.1"/>
    <property type="molecule type" value="Genomic_DNA"/>
</dbReference>
<evidence type="ECO:0000256" key="3">
    <source>
        <dbReference type="ARBA" id="ARBA00023163"/>
    </source>
</evidence>
<organism evidence="5 6">
    <name type="scientific">Mucilaginibacter dorajii</name>
    <dbReference type="NCBI Taxonomy" id="692994"/>
    <lineage>
        <taxon>Bacteria</taxon>
        <taxon>Pseudomonadati</taxon>
        <taxon>Bacteroidota</taxon>
        <taxon>Sphingobacteriia</taxon>
        <taxon>Sphingobacteriales</taxon>
        <taxon>Sphingobacteriaceae</taxon>
        <taxon>Mucilaginibacter</taxon>
    </lineage>
</organism>
<evidence type="ECO:0000313" key="5">
    <source>
        <dbReference type="EMBL" id="GAA3988401.1"/>
    </source>
</evidence>
<accession>A0ABP7QUZ9</accession>
<gene>
    <name evidence="5" type="ORF">GCM10022210_46620</name>
</gene>
<sequence length="186" mass="21430">MDLFIKNMISSRCKIIVEFELQRAGLKCISIDQGRVIITGDVVSAQIQQAGVALLKYGLVLMDNKKNILIEKIKQVVTDLIFHSDIPLKTNFSDYLSNKLDRDYTYLANTFSDVQGITIEQFIIMNKIQLVKQLIWQDELSLTEISWKLHYSSVAHLSNQFKKVTGLTPSQFKHFDYREQADRVNV</sequence>
<keyword evidence="2" id="KW-0238">DNA-binding</keyword>
<dbReference type="PANTHER" id="PTHR43280">
    <property type="entry name" value="ARAC-FAMILY TRANSCRIPTIONAL REGULATOR"/>
    <property type="match status" value="1"/>
</dbReference>
<evidence type="ECO:0000313" key="6">
    <source>
        <dbReference type="Proteomes" id="UP001500742"/>
    </source>
</evidence>
<keyword evidence="3" id="KW-0804">Transcription</keyword>
<dbReference type="PROSITE" id="PS01124">
    <property type="entry name" value="HTH_ARAC_FAMILY_2"/>
    <property type="match status" value="1"/>
</dbReference>
<name>A0ABP7QUZ9_9SPHI</name>
<feature type="domain" description="HTH araC/xylS-type" evidence="4">
    <location>
        <begin position="71"/>
        <end position="175"/>
    </location>
</feature>
<keyword evidence="6" id="KW-1185">Reference proteome</keyword>
<evidence type="ECO:0000256" key="2">
    <source>
        <dbReference type="ARBA" id="ARBA00023125"/>
    </source>
</evidence>
<proteinExistence type="predicted"/>
<evidence type="ECO:0000259" key="4">
    <source>
        <dbReference type="PROSITE" id="PS01124"/>
    </source>
</evidence>